<feature type="transmembrane region" description="Helical" evidence="7">
    <location>
        <begin position="369"/>
        <end position="389"/>
    </location>
</feature>
<dbReference type="SMART" id="SM00028">
    <property type="entry name" value="TPR"/>
    <property type="match status" value="4"/>
</dbReference>
<sequence length="564" mass="65558">MRAMNAGMKNGINLLMILVLFISCVQEKEDNNVLRRVEACMELFPDSALSLLSQIECPECMRGQQRADYALLLTQALDKNYLDNLQSDSLIMIAVEYYKQEGDKLKAGKAYFYYGKVMLLKERFSDAMQAYLEASSLLEETRDYKVQGMVWEYIGYLNSVQGLYENSIDNFKHSIRYYELASDRRRILYGYRNMARGYFSVHHNDSAGWYAEKGLVLSDTVSGMKASFLHLLGLIANNEKRYPQAIEYFSNAMEVCDNLNDKYRYSLSLGRVYSEVGQKKKAEDCFVTCINATNIFVSSGAYYYLADMHKKDGNYLKAFLYKEKSDSLLEVTRNAELQKQLLDLQNKYENDKLILENKQIRLENEKQTYFYLFLFVFILGLGIIAFFLVRKRYRTKLLRNVEIIGNNNAIINRYACRIAELENVSLQERQAKKEEIGILNRKILCLIAENKRVCENSSVDALFVLEELKQGNLIISNMTIAERQHIFDFLDLVHANFITRLKQEFDLTKNELLLAALLKVGFSNKQLMIVFDCEMKSIYKNRQRLKADLGLTKNDSLEQMIMMY</sequence>
<organism evidence="8 9">
    <name type="scientific">Bacteroides uniformis str. 3978 T3 ii</name>
    <dbReference type="NCBI Taxonomy" id="1339349"/>
    <lineage>
        <taxon>Bacteria</taxon>
        <taxon>Pseudomonadati</taxon>
        <taxon>Bacteroidota</taxon>
        <taxon>Bacteroidia</taxon>
        <taxon>Bacteroidales</taxon>
        <taxon>Bacteroidaceae</taxon>
        <taxon>Bacteroides</taxon>
    </lineage>
</organism>
<comment type="caution">
    <text evidence="8">The sequence shown here is derived from an EMBL/GenBank/DDBJ whole genome shotgun (WGS) entry which is preliminary data.</text>
</comment>
<dbReference type="Gene3D" id="1.25.40.10">
    <property type="entry name" value="Tetratricopeptide repeat domain"/>
    <property type="match status" value="2"/>
</dbReference>
<comment type="subcellular location">
    <subcellularLocation>
        <location evidence="1">Cytoplasm</location>
    </subcellularLocation>
</comment>
<keyword evidence="3" id="KW-0677">Repeat</keyword>
<dbReference type="SUPFAM" id="SSF48452">
    <property type="entry name" value="TPR-like"/>
    <property type="match status" value="1"/>
</dbReference>
<evidence type="ECO:0000256" key="2">
    <source>
        <dbReference type="ARBA" id="ARBA00022490"/>
    </source>
</evidence>
<gene>
    <name evidence="8" type="ORF">M094_1584</name>
</gene>
<proteinExistence type="inferred from homology"/>
<dbReference type="InterPro" id="IPR051476">
    <property type="entry name" value="Bac_ResReg_Asp_Phosphatase"/>
</dbReference>
<evidence type="ECO:0000256" key="4">
    <source>
        <dbReference type="ARBA" id="ARBA00022803"/>
    </source>
</evidence>
<reference evidence="8 9" key="1">
    <citation type="submission" date="2014-04" db="EMBL/GenBank/DDBJ databases">
        <authorList>
            <person name="Sears C."/>
            <person name="Carroll K."/>
            <person name="Sack B.R."/>
            <person name="Qadri F."/>
            <person name="Myers L.L."/>
            <person name="Chung G.-T."/>
            <person name="Escheverria P."/>
            <person name="Fraser C.M."/>
            <person name="Sadzewicz L."/>
            <person name="Shefchek K.A."/>
            <person name="Tallon L."/>
            <person name="Das S.P."/>
            <person name="Daugherty S."/>
            <person name="Mongodin E.F."/>
        </authorList>
    </citation>
    <scope>NUCLEOTIDE SEQUENCE [LARGE SCALE GENOMIC DNA]</scope>
    <source>
        <strain evidence="8 9">3978 T3 ii</strain>
    </source>
</reference>
<dbReference type="AlphaFoldDB" id="A0A078RZA3"/>
<dbReference type="PANTHER" id="PTHR46630:SF1">
    <property type="entry name" value="TETRATRICOPEPTIDE REPEAT PROTEIN 29"/>
    <property type="match status" value="1"/>
</dbReference>
<comment type="similarity">
    <text evidence="5">Belongs to the Rap family.</text>
</comment>
<dbReference type="InterPro" id="IPR011990">
    <property type="entry name" value="TPR-like_helical_dom_sf"/>
</dbReference>
<evidence type="ECO:0000256" key="1">
    <source>
        <dbReference type="ARBA" id="ARBA00004496"/>
    </source>
</evidence>
<dbReference type="InterPro" id="IPR019734">
    <property type="entry name" value="TPR_rpt"/>
</dbReference>
<evidence type="ECO:0000256" key="5">
    <source>
        <dbReference type="ARBA" id="ARBA00038253"/>
    </source>
</evidence>
<keyword evidence="7" id="KW-1133">Transmembrane helix</keyword>
<keyword evidence="6" id="KW-0175">Coiled coil</keyword>
<feature type="coiled-coil region" evidence="6">
    <location>
        <begin position="334"/>
        <end position="365"/>
    </location>
</feature>
<dbReference type="PROSITE" id="PS51257">
    <property type="entry name" value="PROKAR_LIPOPROTEIN"/>
    <property type="match status" value="1"/>
</dbReference>
<dbReference type="EMBL" id="JNHN01000174">
    <property type="protein sequence ID" value="KDS50653.1"/>
    <property type="molecule type" value="Genomic_DNA"/>
</dbReference>
<dbReference type="Proteomes" id="UP000028013">
    <property type="component" value="Unassembled WGS sequence"/>
</dbReference>
<keyword evidence="4" id="KW-0802">TPR repeat</keyword>
<keyword evidence="7" id="KW-0812">Transmembrane</keyword>
<keyword evidence="7" id="KW-0472">Membrane</keyword>
<dbReference type="PATRIC" id="fig|1339349.3.peg.2739"/>
<dbReference type="PANTHER" id="PTHR46630">
    <property type="entry name" value="TETRATRICOPEPTIDE REPEAT PROTEIN 29"/>
    <property type="match status" value="1"/>
</dbReference>
<name>A0A078RZA3_BACUN</name>
<evidence type="ECO:0000256" key="7">
    <source>
        <dbReference type="SAM" id="Phobius"/>
    </source>
</evidence>
<evidence type="ECO:0000256" key="6">
    <source>
        <dbReference type="SAM" id="Coils"/>
    </source>
</evidence>
<evidence type="ECO:0000256" key="3">
    <source>
        <dbReference type="ARBA" id="ARBA00022737"/>
    </source>
</evidence>
<dbReference type="GO" id="GO:0005737">
    <property type="term" value="C:cytoplasm"/>
    <property type="evidence" value="ECO:0007669"/>
    <property type="project" value="UniProtKB-SubCell"/>
</dbReference>
<keyword evidence="2" id="KW-0963">Cytoplasm</keyword>
<evidence type="ECO:0000313" key="8">
    <source>
        <dbReference type="EMBL" id="KDS50653.1"/>
    </source>
</evidence>
<protein>
    <submittedName>
        <fullName evidence="8">TPR repeat family protein</fullName>
    </submittedName>
</protein>
<accession>A0A078RZA3</accession>
<evidence type="ECO:0000313" key="9">
    <source>
        <dbReference type="Proteomes" id="UP000028013"/>
    </source>
</evidence>